<comment type="caution">
    <text evidence="1">The sequence shown here is derived from an EMBL/GenBank/DDBJ whole genome shotgun (WGS) entry which is preliminary data.</text>
</comment>
<dbReference type="AlphaFoldDB" id="A0A7J5XUV2"/>
<organism evidence="1 2">
    <name type="scientific">Dissostichus mawsoni</name>
    <name type="common">Antarctic cod</name>
    <dbReference type="NCBI Taxonomy" id="36200"/>
    <lineage>
        <taxon>Eukaryota</taxon>
        <taxon>Metazoa</taxon>
        <taxon>Chordata</taxon>
        <taxon>Craniata</taxon>
        <taxon>Vertebrata</taxon>
        <taxon>Euteleostomi</taxon>
        <taxon>Actinopterygii</taxon>
        <taxon>Neopterygii</taxon>
        <taxon>Teleostei</taxon>
        <taxon>Neoteleostei</taxon>
        <taxon>Acanthomorphata</taxon>
        <taxon>Eupercaria</taxon>
        <taxon>Perciformes</taxon>
        <taxon>Notothenioidei</taxon>
        <taxon>Nototheniidae</taxon>
        <taxon>Dissostichus</taxon>
    </lineage>
</organism>
<dbReference type="EMBL" id="JAAKFY010000020">
    <property type="protein sequence ID" value="KAF3840916.1"/>
    <property type="molecule type" value="Genomic_DNA"/>
</dbReference>
<accession>A0A7J5XUV2</accession>
<protein>
    <submittedName>
        <fullName evidence="1">Uncharacterized protein</fullName>
    </submittedName>
</protein>
<reference evidence="1 2" key="1">
    <citation type="submission" date="2020-03" db="EMBL/GenBank/DDBJ databases">
        <title>Dissostichus mawsoni Genome sequencing and assembly.</title>
        <authorList>
            <person name="Park H."/>
        </authorList>
    </citation>
    <scope>NUCLEOTIDE SEQUENCE [LARGE SCALE GENOMIC DNA]</scope>
    <source>
        <strain evidence="1">DM0001</strain>
        <tissue evidence="1">Muscle</tissue>
    </source>
</reference>
<evidence type="ECO:0000313" key="2">
    <source>
        <dbReference type="Proteomes" id="UP000518266"/>
    </source>
</evidence>
<keyword evidence="2" id="KW-1185">Reference proteome</keyword>
<name>A0A7J5XUV2_DISMA</name>
<gene>
    <name evidence="1" type="ORF">F7725_006778</name>
</gene>
<dbReference type="Proteomes" id="UP000518266">
    <property type="component" value="Unassembled WGS sequence"/>
</dbReference>
<sequence length="93" mass="11095">MRPRKHLSLCHIYFFWPATETTEHENIQYTYLKLMTTCTHLHGSYFFILDQVHFLCQCCSIKRITLTSRVSRDSWSFIHRHSSCIMGHISAMI</sequence>
<proteinExistence type="predicted"/>
<evidence type="ECO:0000313" key="1">
    <source>
        <dbReference type="EMBL" id="KAF3840916.1"/>
    </source>
</evidence>